<keyword evidence="2" id="KW-1134">Transmembrane beta strand</keyword>
<evidence type="ECO:0000256" key="4">
    <source>
        <dbReference type="ARBA" id="ARBA00023136"/>
    </source>
</evidence>
<sequence length="539" mass="57972">MAPRRSRSPSRSPAIPLPPVLSRALLALCSALLVGSCPGRALGQRAGTAAGAARPATAQRPHAAARLHATGLSAGAALQARHRVRYALDGVEIRGNARTAARVILRYVRFRAGDVLDVEDPEIELTRYRLLGTGFFASVGLSLRKGAERGSATLVIDVLERNTFVVQDLWLGIAADEDTAGNARPLSAFTGVQVAETNLAGTGITLGAGVGLAADQLALRTRFVDPAFVGTRWSAAVTLLYNDARDFFGNRDVSFESPLLEQREVTGYAVVAYKRFGATLGTGHDVSSSSQLSLDYHLEQIDATVPTVASHMRGDSREPIDFDILGGRTVLSSLRAAIDHDTRDAPFLTTQGTLASVAVTVGVPPFGSDYGYQKFEFGAQRWFRLPLRHVLRVEAFAGAVAGDAPFFEKFYVGDLTDLLPDRLLDLAPDRRQPPNFLSTDIIEVRYGDFTAKIEAEYRIPVYAGRGSIYGVDLFAAAGLYGLATRREFTDAPTGYEGFARVPVDITYNLGLRVDTAAGGVTLAFSNLLGMIPARRGERR</sequence>
<protein>
    <recommendedName>
        <fullName evidence="5">Bacterial surface antigen (D15) domain-containing protein</fullName>
    </recommendedName>
</protein>
<dbReference type="Gene3D" id="3.10.20.310">
    <property type="entry name" value="membrane protein fhac"/>
    <property type="match status" value="1"/>
</dbReference>
<proteinExistence type="predicted"/>
<dbReference type="EMBL" id="JEMA01000337">
    <property type="protein sequence ID" value="KYF71437.1"/>
    <property type="molecule type" value="Genomic_DNA"/>
</dbReference>
<evidence type="ECO:0000259" key="5">
    <source>
        <dbReference type="Pfam" id="PF01103"/>
    </source>
</evidence>
<dbReference type="GO" id="GO:0019867">
    <property type="term" value="C:outer membrane"/>
    <property type="evidence" value="ECO:0007669"/>
    <property type="project" value="InterPro"/>
</dbReference>
<comment type="caution">
    <text evidence="6">The sequence shown here is derived from an EMBL/GenBank/DDBJ whole genome shotgun (WGS) entry which is preliminary data.</text>
</comment>
<dbReference type="Gene3D" id="2.40.160.50">
    <property type="entry name" value="membrane protein fhac: a member of the omp85/tpsb transporter family"/>
    <property type="match status" value="1"/>
</dbReference>
<dbReference type="PANTHER" id="PTHR12815">
    <property type="entry name" value="SORTING AND ASSEMBLY MACHINERY SAMM50 PROTEIN FAMILY MEMBER"/>
    <property type="match status" value="1"/>
</dbReference>
<dbReference type="Pfam" id="PF01103">
    <property type="entry name" value="Omp85"/>
    <property type="match status" value="1"/>
</dbReference>
<evidence type="ECO:0000256" key="1">
    <source>
        <dbReference type="ARBA" id="ARBA00004370"/>
    </source>
</evidence>
<evidence type="ECO:0000256" key="2">
    <source>
        <dbReference type="ARBA" id="ARBA00022452"/>
    </source>
</evidence>
<keyword evidence="3" id="KW-0812">Transmembrane</keyword>
<name>A0A150QTT9_SORCE</name>
<dbReference type="Proteomes" id="UP000075260">
    <property type="component" value="Unassembled WGS sequence"/>
</dbReference>
<evidence type="ECO:0000313" key="7">
    <source>
        <dbReference type="Proteomes" id="UP000075260"/>
    </source>
</evidence>
<dbReference type="InterPro" id="IPR000184">
    <property type="entry name" value="Bac_surfAg_D15"/>
</dbReference>
<evidence type="ECO:0000313" key="6">
    <source>
        <dbReference type="EMBL" id="KYF71437.1"/>
    </source>
</evidence>
<accession>A0A150QTT9</accession>
<dbReference type="InterPro" id="IPR039910">
    <property type="entry name" value="D15-like"/>
</dbReference>
<keyword evidence="4" id="KW-0472">Membrane</keyword>
<gene>
    <name evidence="6" type="ORF">BE15_28450</name>
</gene>
<dbReference type="PANTHER" id="PTHR12815:SF18">
    <property type="entry name" value="SORTING AND ASSEMBLY MACHINERY COMPONENT 50 HOMOLOG"/>
    <property type="match status" value="1"/>
</dbReference>
<reference evidence="6 7" key="1">
    <citation type="submission" date="2014-02" db="EMBL/GenBank/DDBJ databases">
        <title>The small core and large imbalanced accessory genome model reveals a collaborative survival strategy of Sorangium cellulosum strains in nature.</title>
        <authorList>
            <person name="Han K."/>
            <person name="Peng R."/>
            <person name="Blom J."/>
            <person name="Li Y.-Z."/>
        </authorList>
    </citation>
    <scope>NUCLEOTIDE SEQUENCE [LARGE SCALE GENOMIC DNA]</scope>
    <source>
        <strain evidence="6 7">So0008-312</strain>
    </source>
</reference>
<comment type="subcellular location">
    <subcellularLocation>
        <location evidence="1">Membrane</location>
    </subcellularLocation>
</comment>
<feature type="domain" description="Bacterial surface antigen (D15)" evidence="5">
    <location>
        <begin position="198"/>
        <end position="418"/>
    </location>
</feature>
<dbReference type="AlphaFoldDB" id="A0A150QTT9"/>
<evidence type="ECO:0000256" key="3">
    <source>
        <dbReference type="ARBA" id="ARBA00022692"/>
    </source>
</evidence>
<organism evidence="6 7">
    <name type="scientific">Sorangium cellulosum</name>
    <name type="common">Polyangium cellulosum</name>
    <dbReference type="NCBI Taxonomy" id="56"/>
    <lineage>
        <taxon>Bacteria</taxon>
        <taxon>Pseudomonadati</taxon>
        <taxon>Myxococcota</taxon>
        <taxon>Polyangia</taxon>
        <taxon>Polyangiales</taxon>
        <taxon>Polyangiaceae</taxon>
        <taxon>Sorangium</taxon>
    </lineage>
</organism>